<evidence type="ECO:0000313" key="2">
    <source>
        <dbReference type="EMBL" id="BBO23897.1"/>
    </source>
</evidence>
<accession>A0A809S4Y1</accession>
<organism evidence="2 3">
    <name type="scientific">Candidatus Nitrosymbiomonas proteolyticus</name>
    <dbReference type="NCBI Taxonomy" id="2608984"/>
    <lineage>
        <taxon>Bacteria</taxon>
        <taxon>Bacillati</taxon>
        <taxon>Armatimonadota</taxon>
        <taxon>Armatimonadota incertae sedis</taxon>
        <taxon>Candidatus Nitrosymbiomonas</taxon>
    </lineage>
</organism>
<dbReference type="Proteomes" id="UP000662873">
    <property type="component" value="Chromosome"/>
</dbReference>
<dbReference type="AlphaFoldDB" id="A0A809S4Y1"/>
<proteinExistence type="predicted"/>
<name>A0A809S4Y1_9BACT</name>
<dbReference type="KEGG" id="npy:NPRO_14920"/>
<reference evidence="2" key="1">
    <citation type="journal article" name="DNA Res.">
        <title>The physiological potential of anammox bacteria as revealed by their core genome structure.</title>
        <authorList>
            <person name="Okubo T."/>
            <person name="Toyoda A."/>
            <person name="Fukuhara K."/>
            <person name="Uchiyama I."/>
            <person name="Harigaya Y."/>
            <person name="Kuroiwa M."/>
            <person name="Suzuki T."/>
            <person name="Murakami Y."/>
            <person name="Suwa Y."/>
            <person name="Takami H."/>
        </authorList>
    </citation>
    <scope>NUCLEOTIDE SEQUENCE</scope>
    <source>
        <strain evidence="2">317325-2</strain>
    </source>
</reference>
<evidence type="ECO:0000259" key="1">
    <source>
        <dbReference type="Pfam" id="PF03364"/>
    </source>
</evidence>
<dbReference type="Pfam" id="PF03364">
    <property type="entry name" value="Polyketide_cyc"/>
    <property type="match status" value="1"/>
</dbReference>
<dbReference type="SUPFAM" id="SSF55961">
    <property type="entry name" value="Bet v1-like"/>
    <property type="match status" value="1"/>
</dbReference>
<evidence type="ECO:0000313" key="3">
    <source>
        <dbReference type="Proteomes" id="UP000662873"/>
    </source>
</evidence>
<dbReference type="InterPro" id="IPR005031">
    <property type="entry name" value="COQ10_START"/>
</dbReference>
<protein>
    <submittedName>
        <fullName evidence="2">CDP-paratose 2-epimerase</fullName>
    </submittedName>
</protein>
<sequence length="153" mass="18319">MKVRTLERQILVEEPLSQVFQFFSQATNLQILTPQSLRFEILSPLPIIMKSGVRIEYRLRLFGVPFRWEAEITSWEPEERFVDVQRRGPYLLWEHEHRFRGTSEGTFIEDRLRYAVPGGPFEGLISWMFVSRQVTKIFDYRERAIRSFFTVKS</sequence>
<feature type="domain" description="Coenzyme Q-binding protein COQ10 START" evidence="1">
    <location>
        <begin position="13"/>
        <end position="132"/>
    </location>
</feature>
<dbReference type="CDD" id="cd07820">
    <property type="entry name" value="SRPBCC_3"/>
    <property type="match status" value="1"/>
</dbReference>
<dbReference type="Gene3D" id="3.30.530.20">
    <property type="match status" value="1"/>
</dbReference>
<dbReference type="EMBL" id="AP021858">
    <property type="protein sequence ID" value="BBO23897.1"/>
    <property type="molecule type" value="Genomic_DNA"/>
</dbReference>
<gene>
    <name evidence="2" type="ORF">NPRO_14920</name>
</gene>
<dbReference type="InterPro" id="IPR023393">
    <property type="entry name" value="START-like_dom_sf"/>
</dbReference>